<organism evidence="1 2">
    <name type="scientific">Lophium mytilinum</name>
    <dbReference type="NCBI Taxonomy" id="390894"/>
    <lineage>
        <taxon>Eukaryota</taxon>
        <taxon>Fungi</taxon>
        <taxon>Dikarya</taxon>
        <taxon>Ascomycota</taxon>
        <taxon>Pezizomycotina</taxon>
        <taxon>Dothideomycetes</taxon>
        <taxon>Pleosporomycetidae</taxon>
        <taxon>Mytilinidiales</taxon>
        <taxon>Mytilinidiaceae</taxon>
        <taxon>Lophium</taxon>
    </lineage>
</organism>
<reference evidence="1" key="1">
    <citation type="journal article" date="2020" name="Stud. Mycol.">
        <title>101 Dothideomycetes genomes: a test case for predicting lifestyles and emergence of pathogens.</title>
        <authorList>
            <person name="Haridas S."/>
            <person name="Albert R."/>
            <person name="Binder M."/>
            <person name="Bloem J."/>
            <person name="Labutti K."/>
            <person name="Salamov A."/>
            <person name="Andreopoulos B."/>
            <person name="Baker S."/>
            <person name="Barry K."/>
            <person name="Bills G."/>
            <person name="Bluhm B."/>
            <person name="Cannon C."/>
            <person name="Castanera R."/>
            <person name="Culley D."/>
            <person name="Daum C."/>
            <person name="Ezra D."/>
            <person name="Gonzalez J."/>
            <person name="Henrissat B."/>
            <person name="Kuo A."/>
            <person name="Liang C."/>
            <person name="Lipzen A."/>
            <person name="Lutzoni F."/>
            <person name="Magnuson J."/>
            <person name="Mondo S."/>
            <person name="Nolan M."/>
            <person name="Ohm R."/>
            <person name="Pangilinan J."/>
            <person name="Park H.-J."/>
            <person name="Ramirez L."/>
            <person name="Alfaro M."/>
            <person name="Sun H."/>
            <person name="Tritt A."/>
            <person name="Yoshinaga Y."/>
            <person name="Zwiers L.-H."/>
            <person name="Turgeon B."/>
            <person name="Goodwin S."/>
            <person name="Spatafora J."/>
            <person name="Crous P."/>
            <person name="Grigoriev I."/>
        </authorList>
    </citation>
    <scope>NUCLEOTIDE SEQUENCE</scope>
    <source>
        <strain evidence="1">CBS 269.34</strain>
    </source>
</reference>
<dbReference type="EMBL" id="MU004199">
    <property type="protein sequence ID" value="KAF2489148.1"/>
    <property type="molecule type" value="Genomic_DNA"/>
</dbReference>
<evidence type="ECO:0000313" key="2">
    <source>
        <dbReference type="Proteomes" id="UP000799750"/>
    </source>
</evidence>
<dbReference type="Proteomes" id="UP000799750">
    <property type="component" value="Unassembled WGS sequence"/>
</dbReference>
<protein>
    <submittedName>
        <fullName evidence="1">Uncharacterized protein</fullName>
    </submittedName>
</protein>
<sequence length="214" mass="24444">MSTGEPLEDFKTRSTEQNCIIRSSMLHPSHADNPYPTLPSLKRVLHPSKRTQYAFNLHITHLMIIQLYHPKPLLFALYIEPTPTPASTGGPLQIRLTHLRLFLRSTTHIRAPSTFSEPHKVLEYELVSTRLGHMIPAHTLLDLTDLLNIHIARTLCARAPGELFKQRPLVPSFKTYNIAVSYELCWELKLNCAGQFRLLRMVRAGASVRGTRYQ</sequence>
<proteinExistence type="predicted"/>
<keyword evidence="2" id="KW-1185">Reference proteome</keyword>
<accession>A0A6A6Q9N0</accession>
<name>A0A6A6Q9N0_9PEZI</name>
<gene>
    <name evidence="1" type="ORF">BU16DRAFT_567330</name>
</gene>
<dbReference type="OrthoDB" id="2333384at2759"/>
<dbReference type="AlphaFoldDB" id="A0A6A6Q9N0"/>
<evidence type="ECO:0000313" key="1">
    <source>
        <dbReference type="EMBL" id="KAF2489148.1"/>
    </source>
</evidence>